<dbReference type="OrthoDB" id="350778at2"/>
<name>F2NTT2_TRES6</name>
<evidence type="ECO:0000313" key="4">
    <source>
        <dbReference type="EMBL" id="AEB15141.1"/>
    </source>
</evidence>
<dbReference type="Proteomes" id="UP000006852">
    <property type="component" value="Chromosome"/>
</dbReference>
<protein>
    <submittedName>
        <fullName evidence="4">Type IV pilus assembly PilZ</fullName>
    </submittedName>
</protein>
<sequence length="300" mass="34000">MAIVTAQVINRYYENYKNTEITFSKEIIHTLKMDPRQVYIKCSGLQWPCIINSTSFSQAKIILGTKSGAYAVLSNKSAPPVSLRFCFYQPDGQLMSFFVTAKVYLIEPYMNSTDLSIITIQYTQRPPDDLILMIGNILDANFNAARRKEERILITQESMRKLGLQKKEIVIYIQNVPRHCILQDLSFGGARIVLLGLAKFLINKEALIQLEFEDPHETISIRGIIVRTDFIEGRKDIISASIKFAEDSISLAYKVHINKYIANTKRKELDNKFTAGELEDAQPADEIKPASPVQPENSAT</sequence>
<proteinExistence type="predicted"/>
<evidence type="ECO:0000259" key="3">
    <source>
        <dbReference type="Pfam" id="PF20424"/>
    </source>
</evidence>
<dbReference type="Pfam" id="PF07238">
    <property type="entry name" value="PilZ"/>
    <property type="match status" value="1"/>
</dbReference>
<dbReference type="GO" id="GO:0035438">
    <property type="term" value="F:cyclic-di-GMP binding"/>
    <property type="evidence" value="ECO:0007669"/>
    <property type="project" value="InterPro"/>
</dbReference>
<accession>F2NTT2</accession>
<reference evidence="5" key="2">
    <citation type="submission" date="2011-04" db="EMBL/GenBank/DDBJ databases">
        <title>The complete genome of chromosome of Treponema succinifaciens DSM 2489.</title>
        <authorList>
            <person name="Lucas S."/>
            <person name="Copeland A."/>
            <person name="Lapidus A."/>
            <person name="Bruce D."/>
            <person name="Goodwin L."/>
            <person name="Pitluck S."/>
            <person name="Peters L."/>
            <person name="Kyrpides N."/>
            <person name="Mavromatis K."/>
            <person name="Ivanova N."/>
            <person name="Ovchinnikova G."/>
            <person name="Teshima H."/>
            <person name="Detter J.C."/>
            <person name="Tapia R."/>
            <person name="Han C."/>
            <person name="Land M."/>
            <person name="Hauser L."/>
            <person name="Markowitz V."/>
            <person name="Cheng J.-F."/>
            <person name="Hugenholtz P."/>
            <person name="Woyke T."/>
            <person name="Wu D."/>
            <person name="Gronow S."/>
            <person name="Wellnitz S."/>
            <person name="Brambilla E."/>
            <person name="Klenk H.-P."/>
            <person name="Eisen J.A."/>
        </authorList>
    </citation>
    <scope>NUCLEOTIDE SEQUENCE [LARGE SCALE GENOMIC DNA]</scope>
    <source>
        <strain evidence="5">ATCC 33096 / DSM 2489 / 6091</strain>
    </source>
</reference>
<dbReference type="GeneID" id="302999390"/>
<dbReference type="RefSeq" id="WP_013702393.1">
    <property type="nucleotide sequence ID" value="NC_015385.1"/>
</dbReference>
<dbReference type="eggNOG" id="ENOG502ZPJT">
    <property type="taxonomic scope" value="Bacteria"/>
</dbReference>
<reference evidence="4 5" key="1">
    <citation type="journal article" date="2011" name="Stand. Genomic Sci.">
        <title>Complete genome sequence of Treponema succinifaciens type strain (6091).</title>
        <authorList>
            <person name="Han C."/>
            <person name="Gronow S."/>
            <person name="Teshima H."/>
            <person name="Lapidus A."/>
            <person name="Nolan M."/>
            <person name="Lucas S."/>
            <person name="Hammon N."/>
            <person name="Deshpande S."/>
            <person name="Cheng J.F."/>
            <person name="Zeytun A."/>
            <person name="Tapia R."/>
            <person name="Goodwin L."/>
            <person name="Pitluck S."/>
            <person name="Liolios K."/>
            <person name="Pagani I."/>
            <person name="Ivanova N."/>
            <person name="Mavromatis K."/>
            <person name="Mikhailova N."/>
            <person name="Huntemann M."/>
            <person name="Pati A."/>
            <person name="Chen A."/>
            <person name="Palaniappan K."/>
            <person name="Land M."/>
            <person name="Hauser L."/>
            <person name="Brambilla E.M."/>
            <person name="Rohde M."/>
            <person name="Goker M."/>
            <person name="Woyke T."/>
            <person name="Bristow J."/>
            <person name="Eisen J.A."/>
            <person name="Markowitz V."/>
            <person name="Hugenholtz P."/>
            <person name="Kyrpides N.C."/>
            <person name="Klenk H.P."/>
            <person name="Detter J.C."/>
        </authorList>
    </citation>
    <scope>NUCLEOTIDE SEQUENCE [LARGE SCALE GENOMIC DNA]</scope>
    <source>
        <strain evidence="5">ATCC 33096 / DSM 2489 / 6091</strain>
    </source>
</reference>
<feature type="domain" description="PilZN3" evidence="3">
    <location>
        <begin position="7"/>
        <end position="141"/>
    </location>
</feature>
<gene>
    <name evidence="4" type="ordered locus">Tresu_2277</name>
</gene>
<dbReference type="InterPro" id="IPR009875">
    <property type="entry name" value="PilZ_domain"/>
</dbReference>
<feature type="region of interest" description="Disordered" evidence="1">
    <location>
        <begin position="273"/>
        <end position="300"/>
    </location>
</feature>
<feature type="domain" description="PilZ" evidence="2">
    <location>
        <begin position="168"/>
        <end position="261"/>
    </location>
</feature>
<evidence type="ECO:0000256" key="1">
    <source>
        <dbReference type="SAM" id="MobiDB-lite"/>
    </source>
</evidence>
<dbReference type="KEGG" id="tsu:Tresu_2277"/>
<evidence type="ECO:0000313" key="5">
    <source>
        <dbReference type="Proteomes" id="UP000006852"/>
    </source>
</evidence>
<dbReference type="HOGENOM" id="CLU_070336_0_0_12"/>
<dbReference type="InterPro" id="IPR046853">
    <property type="entry name" value="PilZN3"/>
</dbReference>
<dbReference type="AlphaFoldDB" id="F2NTT2"/>
<dbReference type="Pfam" id="PF20424">
    <property type="entry name" value="PilZN3"/>
    <property type="match status" value="1"/>
</dbReference>
<organism evidence="4 5">
    <name type="scientific">Treponema succinifaciens (strain ATCC 33096 / DSM 2489 / 6091)</name>
    <dbReference type="NCBI Taxonomy" id="869209"/>
    <lineage>
        <taxon>Bacteria</taxon>
        <taxon>Pseudomonadati</taxon>
        <taxon>Spirochaetota</taxon>
        <taxon>Spirochaetia</taxon>
        <taxon>Spirochaetales</taxon>
        <taxon>Treponemataceae</taxon>
        <taxon>Treponema</taxon>
    </lineage>
</organism>
<evidence type="ECO:0000259" key="2">
    <source>
        <dbReference type="Pfam" id="PF07238"/>
    </source>
</evidence>
<keyword evidence="5" id="KW-1185">Reference proteome</keyword>
<dbReference type="EMBL" id="CP002631">
    <property type="protein sequence ID" value="AEB15141.1"/>
    <property type="molecule type" value="Genomic_DNA"/>
</dbReference>